<feature type="transmembrane region" description="Helical" evidence="1">
    <location>
        <begin position="23"/>
        <end position="46"/>
    </location>
</feature>
<keyword evidence="1" id="KW-1133">Transmembrane helix</keyword>
<evidence type="ECO:0000256" key="1">
    <source>
        <dbReference type="SAM" id="Phobius"/>
    </source>
</evidence>
<keyword evidence="2" id="KW-1185">Reference proteome</keyword>
<dbReference type="InterPro" id="IPR042127">
    <property type="entry name" value="TMEM45"/>
</dbReference>
<organism evidence="2 3">
    <name type="scientific">Dipodomys ordii</name>
    <name type="common">Ord's kangaroo rat</name>
    <dbReference type="NCBI Taxonomy" id="10020"/>
    <lineage>
        <taxon>Eukaryota</taxon>
        <taxon>Metazoa</taxon>
        <taxon>Chordata</taxon>
        <taxon>Craniata</taxon>
        <taxon>Vertebrata</taxon>
        <taxon>Euteleostomi</taxon>
        <taxon>Mammalia</taxon>
        <taxon>Eutheria</taxon>
        <taxon>Euarchontoglires</taxon>
        <taxon>Glires</taxon>
        <taxon>Rodentia</taxon>
        <taxon>Castorimorpha</taxon>
        <taxon>Heteromyidae</taxon>
        <taxon>Dipodomyinae</taxon>
        <taxon>Dipodomys</taxon>
    </lineage>
</organism>
<dbReference type="PANTHER" id="PTHR16007">
    <property type="entry name" value="EPIDIDYMAL MEMBRANE PROTEIN E9-RELATED"/>
    <property type="match status" value="1"/>
</dbReference>
<dbReference type="PANTHER" id="PTHR16007:SF21">
    <property type="entry name" value="TRANSMEMBRANE PROTEIN 45A"/>
    <property type="match status" value="1"/>
</dbReference>
<keyword evidence="1" id="KW-0812">Transmembrane</keyword>
<gene>
    <name evidence="3" type="primary">LOC105991451</name>
</gene>
<dbReference type="InParanoid" id="A0A1S3FUM4"/>
<dbReference type="OrthoDB" id="551896at2759"/>
<dbReference type="KEGG" id="dord:105991451"/>
<name>A0A1S3FUM4_DIPOR</name>
<evidence type="ECO:0000313" key="3">
    <source>
        <dbReference type="RefSeq" id="XP_012879547.1"/>
    </source>
</evidence>
<accession>A0A1S3FUM4</accession>
<feature type="transmembrane region" description="Helical" evidence="1">
    <location>
        <begin position="99"/>
        <end position="120"/>
    </location>
</feature>
<dbReference type="Proteomes" id="UP000081671">
    <property type="component" value="Unplaced"/>
</dbReference>
<evidence type="ECO:0000313" key="2">
    <source>
        <dbReference type="Proteomes" id="UP000081671"/>
    </source>
</evidence>
<dbReference type="RefSeq" id="XP_012879547.1">
    <property type="nucleotide sequence ID" value="XM_013024093.1"/>
</dbReference>
<protein>
    <submittedName>
        <fullName evidence="3">Transmembrane protein 45A-like</fullName>
    </submittedName>
</protein>
<dbReference type="AlphaFoldDB" id="A0A1S3FUM4"/>
<reference evidence="3" key="1">
    <citation type="submission" date="2025-08" db="UniProtKB">
        <authorList>
            <consortium name="RefSeq"/>
        </authorList>
    </citation>
    <scope>IDENTIFICATION</scope>
    <source>
        <tissue evidence="3">Kidney</tissue>
    </source>
</reference>
<dbReference type="GeneID" id="105991451"/>
<feature type="transmembrane region" description="Helical" evidence="1">
    <location>
        <begin position="66"/>
        <end position="87"/>
    </location>
</feature>
<sequence>MNNSEHTIGVNSPEVKGTFAGHALPGAIFFTLGFWWYIKILLMYIYKKQTRTCYIRYKAFFQRAEILEGIISLCIILTGVIVLQIKAVKEDQWLRFLRFHHLTIYLFFGLWAVTNILCFSTRSIPVSLTKLMLANAFLVTAVAKTWEIKNNAEDINQNVSLKLVWHVQETNTIDSSIF</sequence>
<proteinExistence type="predicted"/>
<keyword evidence="1" id="KW-0472">Membrane</keyword>